<evidence type="ECO:0000256" key="2">
    <source>
        <dbReference type="ARBA" id="ARBA00023163"/>
    </source>
</evidence>
<dbReference type="GO" id="GO:0003677">
    <property type="term" value="F:DNA binding"/>
    <property type="evidence" value="ECO:0007669"/>
    <property type="project" value="InterPro"/>
</dbReference>
<evidence type="ECO:0000256" key="3">
    <source>
        <dbReference type="SAM" id="MobiDB-lite"/>
    </source>
</evidence>
<dbReference type="InterPro" id="IPR016032">
    <property type="entry name" value="Sig_transdc_resp-reg_C-effctor"/>
</dbReference>
<protein>
    <submittedName>
        <fullName evidence="4">Uncharacterized protein</fullName>
    </submittedName>
</protein>
<reference evidence="4 5" key="1">
    <citation type="submission" date="2013-12" db="EMBL/GenBank/DDBJ databases">
        <title>Genome and proteome characterization of Caldibacillus debilis GB1 derived from a cellulolytic aero-tolerant co-culture.</title>
        <authorList>
            <person name="Wushke S.T."/>
            <person name="Zhang X."/>
            <person name="Fristensky B."/>
            <person name="Wilkins J.A."/>
            <person name="Levin D.B."/>
            <person name="Sparling R."/>
        </authorList>
    </citation>
    <scope>NUCLEOTIDE SEQUENCE [LARGE SCALE GENOMIC DNA]</scope>
    <source>
        <strain evidence="4 5">GB1</strain>
    </source>
</reference>
<organism evidence="4 5">
    <name type="scientific">Caldibacillus debilis GB1</name>
    <dbReference type="NCBI Taxonomy" id="1339248"/>
    <lineage>
        <taxon>Bacteria</taxon>
        <taxon>Bacillati</taxon>
        <taxon>Bacillota</taxon>
        <taxon>Bacilli</taxon>
        <taxon>Bacillales</taxon>
        <taxon>Bacillaceae</taxon>
        <taxon>Caldibacillus</taxon>
    </lineage>
</organism>
<evidence type="ECO:0000313" key="5">
    <source>
        <dbReference type="Proteomes" id="UP000286235"/>
    </source>
</evidence>
<dbReference type="GO" id="GO:0006355">
    <property type="term" value="P:regulation of DNA-templated transcription"/>
    <property type="evidence" value="ECO:0007669"/>
    <property type="project" value="InterPro"/>
</dbReference>
<dbReference type="RefSeq" id="WP_120666307.1">
    <property type="nucleotide sequence ID" value="NZ_AZRV01000006.1"/>
</dbReference>
<evidence type="ECO:0000256" key="1">
    <source>
        <dbReference type="ARBA" id="ARBA00023015"/>
    </source>
</evidence>
<dbReference type="AlphaFoldDB" id="A0A420VIU7"/>
<name>A0A420VIU7_9BACI</name>
<dbReference type="SUPFAM" id="SSF46894">
    <property type="entry name" value="C-terminal effector domain of the bipartite response regulators"/>
    <property type="match status" value="1"/>
</dbReference>
<feature type="region of interest" description="Disordered" evidence="3">
    <location>
        <begin position="136"/>
        <end position="159"/>
    </location>
</feature>
<accession>A0A420VIU7</accession>
<dbReference type="EMBL" id="AZRV01000006">
    <property type="protein sequence ID" value="RKO63545.1"/>
    <property type="molecule type" value="Genomic_DNA"/>
</dbReference>
<proteinExistence type="predicted"/>
<gene>
    <name evidence="4" type="ORF">Cdeb_02808</name>
</gene>
<keyword evidence="1" id="KW-0805">Transcription regulation</keyword>
<dbReference type="Proteomes" id="UP000286235">
    <property type="component" value="Unassembled WGS sequence"/>
</dbReference>
<evidence type="ECO:0000313" key="4">
    <source>
        <dbReference type="EMBL" id="RKO63545.1"/>
    </source>
</evidence>
<comment type="caution">
    <text evidence="4">The sequence shown here is derived from an EMBL/GenBank/DDBJ whole genome shotgun (WGS) entry which is preliminary data.</text>
</comment>
<keyword evidence="5" id="KW-1185">Reference proteome</keyword>
<keyword evidence="2" id="KW-0804">Transcription</keyword>
<sequence>MNKKEIEQILKDYHWMLNSIKIMREAMDEGAHISSKIPMYGLDAAMPKPKGYTGDPVYADVIRRSKHWKKIEWYEKAVKYIQERIDRIKDERESEVLYWLLEGKSYRWIGNHMGLSFAHIKRIRDSIVDQLSDEANVTNDTNGTDDTKETNFRKQKTAC</sequence>